<evidence type="ECO:0000259" key="1">
    <source>
        <dbReference type="Pfam" id="PF13568"/>
    </source>
</evidence>
<reference evidence="2 3" key="1">
    <citation type="submission" date="2020-10" db="EMBL/GenBank/DDBJ databases">
        <title>Connecting structure to function with the recovery of over 1000 high-quality activated sludge metagenome-assembled genomes encoding full-length rRNA genes using long-read sequencing.</title>
        <authorList>
            <person name="Singleton C.M."/>
            <person name="Petriglieri F."/>
            <person name="Kristensen J.M."/>
            <person name="Kirkegaard R.H."/>
            <person name="Michaelsen T.Y."/>
            <person name="Andersen M.H."/>
            <person name="Karst S.M."/>
            <person name="Dueholm M.S."/>
            <person name="Nielsen P.H."/>
            <person name="Albertsen M."/>
        </authorList>
    </citation>
    <scope>NUCLEOTIDE SEQUENCE [LARGE SCALE GENOMIC DNA]</scope>
    <source>
        <strain evidence="2">Ribe_18-Q3-R11-54_BAT3C.373</strain>
    </source>
</reference>
<accession>A0A9D7XE81</accession>
<evidence type="ECO:0000313" key="2">
    <source>
        <dbReference type="EMBL" id="MBK9717475.1"/>
    </source>
</evidence>
<organism evidence="2 3">
    <name type="scientific">Candidatus Defluviibacterium haderslevense</name>
    <dbReference type="NCBI Taxonomy" id="2981993"/>
    <lineage>
        <taxon>Bacteria</taxon>
        <taxon>Pseudomonadati</taxon>
        <taxon>Bacteroidota</taxon>
        <taxon>Saprospiria</taxon>
        <taxon>Saprospirales</taxon>
        <taxon>Saprospiraceae</taxon>
        <taxon>Candidatus Defluviibacterium</taxon>
    </lineage>
</organism>
<name>A0A9D7XE81_9BACT</name>
<dbReference type="Proteomes" id="UP000808349">
    <property type="component" value="Unassembled WGS sequence"/>
</dbReference>
<feature type="domain" description="Outer membrane protein beta-barrel" evidence="1">
    <location>
        <begin position="23"/>
        <end position="194"/>
    </location>
</feature>
<dbReference type="Pfam" id="PF13568">
    <property type="entry name" value="OMP_b-brl_2"/>
    <property type="match status" value="1"/>
</dbReference>
<sequence length="220" mass="25089">MLRPLLLLIITSALCIPGGNIHAQELAIGLRTGLSLASFHPKYNIDLDLEYTKGFSIGVPLLFKWSDMWSFQTELSWIQKGAHLTSFNQTEYYDETYHLNYVEWPLMVRVQFGALNPHFFAFGGWYTAYGFGGRYQLNSLINGNYTSVDEKLDFKEDYLETLDYGVHGGVGVCFELDRGQLFIDGRGQRGLVNLNKDKLQPFLSNKALSLHLGYLVYLNH</sequence>
<gene>
    <name evidence="2" type="ORF">IPO85_08170</name>
</gene>
<evidence type="ECO:0000313" key="3">
    <source>
        <dbReference type="Proteomes" id="UP000808349"/>
    </source>
</evidence>
<dbReference type="AlphaFoldDB" id="A0A9D7XE81"/>
<proteinExistence type="predicted"/>
<dbReference type="InterPro" id="IPR025665">
    <property type="entry name" value="Beta-barrel_OMP_2"/>
</dbReference>
<dbReference type="EMBL" id="JADKFW010000004">
    <property type="protein sequence ID" value="MBK9717475.1"/>
    <property type="molecule type" value="Genomic_DNA"/>
</dbReference>
<comment type="caution">
    <text evidence="2">The sequence shown here is derived from an EMBL/GenBank/DDBJ whole genome shotgun (WGS) entry which is preliminary data.</text>
</comment>
<protein>
    <submittedName>
        <fullName evidence="2">PorT family protein</fullName>
    </submittedName>
</protein>